<evidence type="ECO:0000313" key="1">
    <source>
        <dbReference type="EMBL" id="CAB5212790.1"/>
    </source>
</evidence>
<protein>
    <recommendedName>
        <fullName evidence="2">VRR-NUC domain containing protein</fullName>
    </recommendedName>
</protein>
<name>A0A6J7WFP2_9CAUD</name>
<accession>A0A6J7WFP2</accession>
<evidence type="ECO:0008006" key="2">
    <source>
        <dbReference type="Google" id="ProtNLM"/>
    </source>
</evidence>
<dbReference type="EMBL" id="LR798233">
    <property type="protein sequence ID" value="CAB5212790.1"/>
    <property type="molecule type" value="Genomic_DNA"/>
</dbReference>
<gene>
    <name evidence="1" type="ORF">UFOVP191_22</name>
</gene>
<reference evidence="1" key="1">
    <citation type="submission" date="2020-05" db="EMBL/GenBank/DDBJ databases">
        <authorList>
            <person name="Chiriac C."/>
            <person name="Salcher M."/>
            <person name="Ghai R."/>
            <person name="Kavagutti S V."/>
        </authorList>
    </citation>
    <scope>NUCLEOTIDE SEQUENCE</scope>
</reference>
<proteinExistence type="predicted"/>
<sequence>MRRCAAVDANQSEIVGAARKMGFSVTVASMMGNGFPDLVLGKYGLNFLVEVKDGSKFPSQRKLTIDEQEWHDDWQGQKCIIECLKHLEELHELAMIMAAKMNGSYYKIPAGYADGSVVVQRVKPTGKKGATE</sequence>
<organism evidence="1">
    <name type="scientific">uncultured Caudovirales phage</name>
    <dbReference type="NCBI Taxonomy" id="2100421"/>
    <lineage>
        <taxon>Viruses</taxon>
        <taxon>Duplodnaviria</taxon>
        <taxon>Heunggongvirae</taxon>
        <taxon>Uroviricota</taxon>
        <taxon>Caudoviricetes</taxon>
        <taxon>Peduoviridae</taxon>
        <taxon>Maltschvirus</taxon>
        <taxon>Maltschvirus maltsch</taxon>
    </lineage>
</organism>